<dbReference type="Proteomes" id="UP000199537">
    <property type="component" value="Unassembled WGS sequence"/>
</dbReference>
<evidence type="ECO:0000313" key="2">
    <source>
        <dbReference type="EMBL" id="SFV29653.1"/>
    </source>
</evidence>
<gene>
    <name evidence="2" type="ORF">SAMN05660895_0600</name>
</gene>
<evidence type="ECO:0008006" key="4">
    <source>
        <dbReference type="Google" id="ProtNLM"/>
    </source>
</evidence>
<dbReference type="EMBL" id="FPCJ01000001">
    <property type="protein sequence ID" value="SFV29653.1"/>
    <property type="molecule type" value="Genomic_DNA"/>
</dbReference>
<keyword evidence="1" id="KW-0732">Signal</keyword>
<dbReference type="OrthoDB" id="9808260at2"/>
<protein>
    <recommendedName>
        <fullName evidence="4">Capsule assembly protein Wzi</fullName>
    </recommendedName>
</protein>
<dbReference type="InterPro" id="IPR038636">
    <property type="entry name" value="Wzi_sf"/>
</dbReference>
<feature type="signal peptide" evidence="1">
    <location>
        <begin position="1"/>
        <end position="30"/>
    </location>
</feature>
<evidence type="ECO:0000313" key="3">
    <source>
        <dbReference type="Proteomes" id="UP000199537"/>
    </source>
</evidence>
<reference evidence="3" key="1">
    <citation type="submission" date="2016-10" db="EMBL/GenBank/DDBJ databases">
        <authorList>
            <person name="Varghese N."/>
            <person name="Submissions S."/>
        </authorList>
    </citation>
    <scope>NUCLEOTIDE SEQUENCE [LARGE SCALE GENOMIC DNA]</scope>
    <source>
        <strain evidence="3">DSM 14807</strain>
    </source>
</reference>
<proteinExistence type="predicted"/>
<keyword evidence="3" id="KW-1185">Reference proteome</keyword>
<dbReference type="RefSeq" id="WP_092457506.1">
    <property type="nucleotide sequence ID" value="NZ_FPCJ01000001.1"/>
</dbReference>
<accession>A0A1I7N4Z2</accession>
<organism evidence="2 3">
    <name type="scientific">Thermoflavifilum thermophilum</name>
    <dbReference type="NCBI Taxonomy" id="1393122"/>
    <lineage>
        <taxon>Bacteria</taxon>
        <taxon>Pseudomonadati</taxon>
        <taxon>Bacteroidota</taxon>
        <taxon>Chitinophagia</taxon>
        <taxon>Chitinophagales</taxon>
        <taxon>Chitinophagaceae</taxon>
        <taxon>Thermoflavifilum</taxon>
    </lineage>
</organism>
<dbReference type="Gene3D" id="2.40.160.130">
    <property type="entry name" value="Capsule assembly protein Wzi"/>
    <property type="match status" value="1"/>
</dbReference>
<dbReference type="AlphaFoldDB" id="A0A1I7N4Z2"/>
<sequence>MQYPSRILSRPAACLLFLVALILCNNRIHAQSTEIPLHQPAYHVADRLEILSGRLPGTYSSFVKPYEASALIPFIQQVDSQLNHKLSSADRYTISELYTDFPEWLNDSTLAEKSRQPVWKHFYTSPAYLFQYNSPDLYFTINPVLLLQAGKEAHNGDFLFINTRGLELKGRLANKIGFYSFLSDNQERPPLFVQQWIQDYKAVPGMGFYKSYKGNGVDYIHATGYISFNVTKFIDVDFGYGKNFLGEGFRSLFLSDFSSDYLYLKLNTNVWRLHYYNLFAELTSQFNPDSDYLRPKKYMALHDLSMDVTRWLNVGVFESVIFSRPDHFDFQYLNPVIFYRSVEQQLGSPDKAHVGFHAKADVAHHWQFYGQFLFDELRISEFLSHDGWWGNKWAAQLGGKYINAFGINNLDLQGEMNIVRPYTYTHSDTITNYTNYNQPLADPMGANFKEFIGIARYQPFPRWVLQGQLLFVQQGRDSGNVNWGSDIFKSYDTRQQDYNNRIGQGLDAKIASLNLTLSYELKYHLYLDLSYLYRKTGGAYFSYDPQANTSFVSLALRWNIARRTYDF</sequence>
<evidence type="ECO:0000256" key="1">
    <source>
        <dbReference type="SAM" id="SignalP"/>
    </source>
</evidence>
<feature type="chain" id="PRO_5011728703" description="Capsule assembly protein Wzi" evidence="1">
    <location>
        <begin position="31"/>
        <end position="567"/>
    </location>
</feature>
<dbReference type="STRING" id="1393122.SAMN05660895_0600"/>
<name>A0A1I7N4Z2_9BACT</name>